<comment type="caution">
    <text evidence="2">The sequence shown here is derived from an EMBL/GenBank/DDBJ whole genome shotgun (WGS) entry which is preliminary data.</text>
</comment>
<evidence type="ECO:0000313" key="3">
    <source>
        <dbReference type="Proteomes" id="UP000640274"/>
    </source>
</evidence>
<organism evidence="2 3">
    <name type="scientific">Paenibacillus roseus</name>
    <dbReference type="NCBI Taxonomy" id="2798579"/>
    <lineage>
        <taxon>Bacteria</taxon>
        <taxon>Bacillati</taxon>
        <taxon>Bacillota</taxon>
        <taxon>Bacilli</taxon>
        <taxon>Bacillales</taxon>
        <taxon>Paenibacillaceae</taxon>
        <taxon>Paenibacillus</taxon>
    </lineage>
</organism>
<proteinExistence type="predicted"/>
<evidence type="ECO:0000259" key="1">
    <source>
        <dbReference type="Pfam" id="PF06283"/>
    </source>
</evidence>
<reference evidence="2" key="1">
    <citation type="submission" date="2020-12" db="EMBL/GenBank/DDBJ databases">
        <authorList>
            <person name="Huq M.A."/>
        </authorList>
    </citation>
    <scope>NUCLEOTIDE SEQUENCE</scope>
    <source>
        <strain evidence="2">MAHUQ-46</strain>
    </source>
</reference>
<accession>A0A934MNZ0</accession>
<dbReference type="Pfam" id="PF06283">
    <property type="entry name" value="ThuA"/>
    <property type="match status" value="1"/>
</dbReference>
<dbReference type="InterPro" id="IPR029010">
    <property type="entry name" value="ThuA-like"/>
</dbReference>
<dbReference type="SUPFAM" id="SSF52317">
    <property type="entry name" value="Class I glutamine amidotransferase-like"/>
    <property type="match status" value="1"/>
</dbReference>
<feature type="domain" description="ThuA-like" evidence="1">
    <location>
        <begin position="5"/>
        <end position="225"/>
    </location>
</feature>
<dbReference type="InterPro" id="IPR009381">
    <property type="entry name" value="Trehalose_catabolism_ThuA_prok"/>
</dbReference>
<dbReference type="Gene3D" id="3.40.50.880">
    <property type="match status" value="1"/>
</dbReference>
<dbReference type="Proteomes" id="UP000640274">
    <property type="component" value="Unassembled WGS sequence"/>
</dbReference>
<gene>
    <name evidence="2" type="ORF">JFN88_01025</name>
</gene>
<dbReference type="PIRSF" id="PIRSF030013">
    <property type="entry name" value="ThuA"/>
    <property type="match status" value="1"/>
</dbReference>
<dbReference type="AlphaFoldDB" id="A0A934MNZ0"/>
<dbReference type="RefSeq" id="WP_199017432.1">
    <property type="nucleotide sequence ID" value="NZ_JAELUP010000003.1"/>
</dbReference>
<dbReference type="InterPro" id="IPR029062">
    <property type="entry name" value="Class_I_gatase-like"/>
</dbReference>
<name>A0A934MNZ0_9BACL</name>
<keyword evidence="3" id="KW-1185">Reference proteome</keyword>
<sequence length="253" mass="28704">MRKIRVTVFCEHNQDKHEPVKSVYPEGMHAAIAGAFDDSEFDVTIATQDMPMHGLNDEVLDGTDVLFWWSHIDNHLVDDRVVNAVCKRVVQDGMGFVALHSAAFSKPWQRLLGIEFEAGDWGRFRTMPKGERERLWVITPGHPICQGIADCIDIPKDEMYGEPMFIPDPDKLLFIAWWEGGDVCRSGVLYDRGRGKVFGFTPGHETFPIYYQEEIRQVLRNAAKFMAPNQGMVVQKGDGHLSGDPREDLTHCT</sequence>
<dbReference type="EMBL" id="JAELUP010000003">
    <property type="protein sequence ID" value="MBJ6359904.1"/>
    <property type="molecule type" value="Genomic_DNA"/>
</dbReference>
<evidence type="ECO:0000313" key="2">
    <source>
        <dbReference type="EMBL" id="MBJ6359904.1"/>
    </source>
</evidence>
<protein>
    <submittedName>
        <fullName evidence="2">ThuA domain-containing protein</fullName>
    </submittedName>
</protein>